<dbReference type="Pfam" id="PF22451">
    <property type="entry name" value="NirdL-like_HTH"/>
    <property type="match status" value="1"/>
</dbReference>
<sequence length="172" mass="19374">MNARQPALACAEPLAERRLRALVEQGLPLVPRPWQALAEQCGLSEAQVMACMARWQAEGLVKRLGLVVRHRALGIAANAMVVWDVPDAEVAELGRRLAAEPAVTLCYRRPRRLPRWPYNLFCMIHGTRRERVLAALDAIIEGHALQAIPHRVLFSLKAYRQRGGRYTAEERP</sequence>
<evidence type="ECO:0000256" key="4">
    <source>
        <dbReference type="ARBA" id="ARBA00023465"/>
    </source>
</evidence>
<dbReference type="PANTHER" id="PTHR43413">
    <property type="entry name" value="TRANSCRIPTIONAL REGULATOR, ASNC FAMILY"/>
    <property type="match status" value="1"/>
</dbReference>
<evidence type="ECO:0000256" key="8">
    <source>
        <dbReference type="ARBA" id="ARBA00074756"/>
    </source>
</evidence>
<dbReference type="EC" id="4.1.1.111" evidence="5"/>
<evidence type="ECO:0000259" key="9">
    <source>
        <dbReference type="Pfam" id="PF17805"/>
    </source>
</evidence>
<comment type="similarity">
    <text evidence="3">Belongs to the Ahb/Nir family.</text>
</comment>
<protein>
    <recommendedName>
        <fullName evidence="8">Siroheme decarboxylase NirL subunit</fullName>
        <ecNumber evidence="5">4.1.1.111</ecNumber>
    </recommendedName>
</protein>
<keyword evidence="11" id="KW-0238">DNA-binding</keyword>
<evidence type="ECO:0000256" key="3">
    <source>
        <dbReference type="ARBA" id="ARBA00023457"/>
    </source>
</evidence>
<dbReference type="Proteomes" id="UP000553442">
    <property type="component" value="Unassembled WGS sequence"/>
</dbReference>
<comment type="function">
    <text evidence="6">Involved in heme d1 biosynthesis. Catalyzes the decarboxylation of siroheme into didecarboxysiroheme.</text>
</comment>
<evidence type="ECO:0000256" key="5">
    <source>
        <dbReference type="ARBA" id="ARBA00023471"/>
    </source>
</evidence>
<gene>
    <name evidence="11" type="ORF">BDK63_000505</name>
</gene>
<dbReference type="GO" id="GO:0016829">
    <property type="term" value="F:lyase activity"/>
    <property type="evidence" value="ECO:0007669"/>
    <property type="project" value="UniProtKB-KW"/>
</dbReference>
<dbReference type="InterPro" id="IPR053953">
    <property type="entry name" value="NirdL-like_HTH"/>
</dbReference>
<feature type="domain" description="Siroheme decarboxylase NirL-like HTH" evidence="10">
    <location>
        <begin position="17"/>
        <end position="60"/>
    </location>
</feature>
<comment type="catalytic activity">
    <reaction evidence="7">
        <text>siroheme + 2 H(+) = 12,18-didecarboxysiroheme + 2 CO2</text>
        <dbReference type="Rhea" id="RHEA:19093"/>
        <dbReference type="ChEBI" id="CHEBI:15378"/>
        <dbReference type="ChEBI" id="CHEBI:16526"/>
        <dbReference type="ChEBI" id="CHEBI:60052"/>
        <dbReference type="ChEBI" id="CHEBI:140497"/>
        <dbReference type="EC" id="4.1.1.111"/>
    </reaction>
</comment>
<dbReference type="AlphaFoldDB" id="A0A7W5K0M1"/>
<accession>A0A7W5K0M1</accession>
<evidence type="ECO:0000259" key="10">
    <source>
        <dbReference type="Pfam" id="PF22451"/>
    </source>
</evidence>
<evidence type="ECO:0000256" key="2">
    <source>
        <dbReference type="ARBA" id="ARBA00023444"/>
    </source>
</evidence>
<evidence type="ECO:0000313" key="11">
    <source>
        <dbReference type="EMBL" id="MBB3329665.1"/>
    </source>
</evidence>
<dbReference type="Pfam" id="PF17805">
    <property type="entry name" value="AsnC_trans_reg2"/>
    <property type="match status" value="1"/>
</dbReference>
<comment type="subunit">
    <text evidence="4">Probably forms a complex composed of NirD, NirL, NirG and NirH. All proteins are required for the total conversion of siroheme to didecarboxysiroheme.</text>
</comment>
<evidence type="ECO:0000256" key="6">
    <source>
        <dbReference type="ARBA" id="ARBA00045291"/>
    </source>
</evidence>
<dbReference type="PANTHER" id="PTHR43413:SF1">
    <property type="entry name" value="SIROHEME DECARBOXYLASE NIRL SUBUNIT"/>
    <property type="match status" value="1"/>
</dbReference>
<evidence type="ECO:0000313" key="12">
    <source>
        <dbReference type="Proteomes" id="UP000553442"/>
    </source>
</evidence>
<dbReference type="FunFam" id="3.30.70.3460:FF:000003">
    <property type="entry name" value="Heme d1 biosynthesis protein NirL"/>
    <property type="match status" value="1"/>
</dbReference>
<keyword evidence="1" id="KW-0456">Lyase</keyword>
<name>A0A7W5K0M1_9GAMM</name>
<feature type="domain" description="Siroheme decarboxylase AsnC-like ligand binding" evidence="9">
    <location>
        <begin position="73"/>
        <end position="159"/>
    </location>
</feature>
<organism evidence="11 12">
    <name type="scientific">Halomonas campaniensis</name>
    <dbReference type="NCBI Taxonomy" id="213554"/>
    <lineage>
        <taxon>Bacteria</taxon>
        <taxon>Pseudomonadati</taxon>
        <taxon>Pseudomonadota</taxon>
        <taxon>Gammaproteobacteria</taxon>
        <taxon>Oceanospirillales</taxon>
        <taxon>Halomonadaceae</taxon>
        <taxon>Halomonas</taxon>
    </lineage>
</organism>
<dbReference type="EMBL" id="JACHZF010000003">
    <property type="protein sequence ID" value="MBB3329665.1"/>
    <property type="molecule type" value="Genomic_DNA"/>
</dbReference>
<comment type="pathway">
    <text evidence="2">Porphyrin-containing compound metabolism.</text>
</comment>
<dbReference type="GO" id="GO:0003677">
    <property type="term" value="F:DNA binding"/>
    <property type="evidence" value="ECO:0007669"/>
    <property type="project" value="UniProtKB-KW"/>
</dbReference>
<proteinExistence type="inferred from homology"/>
<evidence type="ECO:0000256" key="1">
    <source>
        <dbReference type="ARBA" id="ARBA00023239"/>
    </source>
</evidence>
<dbReference type="InterPro" id="IPR050684">
    <property type="entry name" value="HTH-Siroheme_Decarb"/>
</dbReference>
<dbReference type="Gene3D" id="3.30.70.3460">
    <property type="match status" value="1"/>
</dbReference>
<comment type="caution">
    <text evidence="11">The sequence shown here is derived from an EMBL/GenBank/DDBJ whole genome shotgun (WGS) entry which is preliminary data.</text>
</comment>
<dbReference type="RefSeq" id="WP_183329753.1">
    <property type="nucleotide sequence ID" value="NZ_JACHZF010000003.1"/>
</dbReference>
<keyword evidence="12" id="KW-1185">Reference proteome</keyword>
<dbReference type="InterPro" id="IPR040523">
    <property type="entry name" value="AsnC_trans_reg2"/>
</dbReference>
<reference evidence="11 12" key="1">
    <citation type="submission" date="2020-08" db="EMBL/GenBank/DDBJ databases">
        <title>Genomic Encyclopedia of Archaeal and Bacterial Type Strains, Phase II (KMG-II): from individual species to whole genera.</title>
        <authorList>
            <person name="Goeker M."/>
        </authorList>
    </citation>
    <scope>NUCLEOTIDE SEQUENCE [LARGE SCALE GENOMIC DNA]</scope>
    <source>
        <strain evidence="11 12">5AG</strain>
    </source>
</reference>
<evidence type="ECO:0000256" key="7">
    <source>
        <dbReference type="ARBA" id="ARBA00048470"/>
    </source>
</evidence>